<dbReference type="AlphaFoldDB" id="A0A0J6CBS8"/>
<keyword evidence="3" id="KW-0808">Transferase</keyword>
<comment type="caution">
    <text evidence="3">The sequence shown here is derived from an EMBL/GenBank/DDBJ whole genome shotgun (WGS) entry which is preliminary data.</text>
</comment>
<name>A0A0J6CBS8_9BACT</name>
<dbReference type="Pfam" id="PF00534">
    <property type="entry name" value="Glycos_transf_1"/>
    <property type="match status" value="1"/>
</dbReference>
<dbReference type="PANTHER" id="PTHR45947">
    <property type="entry name" value="SULFOQUINOVOSYL TRANSFERASE SQD2"/>
    <property type="match status" value="1"/>
</dbReference>
<evidence type="ECO:0000313" key="3">
    <source>
        <dbReference type="EMBL" id="KMM30568.1"/>
    </source>
</evidence>
<dbReference type="InterPro" id="IPR028098">
    <property type="entry name" value="Glyco_trans_4-like_N"/>
</dbReference>
<evidence type="ECO:0000259" key="1">
    <source>
        <dbReference type="Pfam" id="PF00534"/>
    </source>
</evidence>
<dbReference type="InterPro" id="IPR001296">
    <property type="entry name" value="Glyco_trans_1"/>
</dbReference>
<dbReference type="PATRIC" id="fig|328812.4.peg.2067"/>
<evidence type="ECO:0000313" key="4">
    <source>
        <dbReference type="Proteomes" id="UP000036166"/>
    </source>
</evidence>
<reference evidence="3 4" key="1">
    <citation type="submission" date="2015-06" db="EMBL/GenBank/DDBJ databases">
        <title>Draft Genome Sequence of Parabacteroides goldsteinii with Putative Novel Metallo-Beta-Lactamases Isolated from a Blood Culture from a Human Patient.</title>
        <authorList>
            <person name="Krogh T.J."/>
            <person name="Agergaard C.N."/>
            <person name="Moller-Jensen J."/>
            <person name="Justesen U.S."/>
        </authorList>
    </citation>
    <scope>NUCLEOTIDE SEQUENCE [LARGE SCALE GENOMIC DNA]</scope>
    <source>
        <strain evidence="3 4">910340</strain>
    </source>
</reference>
<dbReference type="InterPro" id="IPR050194">
    <property type="entry name" value="Glycosyltransferase_grp1"/>
</dbReference>
<sequence length="406" mass="46654">MKILFLTDNFPPEVNAPATRTYEHCKEWVKQGEKVTVITCVPNFPQGKVYKGYRNVFYQKEIMEGIHIIRVWTYITANEGFIKRTLDYISFSVSAFIAGLFQKTDIIIATSPQFFTALSGRALSFWKRKPWIMEVRDLWPESIKTVGAMNDNILIRYFEWQEKHCYHSAKKIVVVTDSFKRRLVERGIDSSKIDVVKNGVNRSLFVPVVKDLQLLNELGLQNKKIIGYIGTHGMAHKLDFILQCAKGMEGRNNYHFLFLGSGAEKRNLLDLKEKLDLKNVTMLDPVSKLEVKRYISILDIALINLRKSELFTTVIPSKIFENAGMEIPILMGVNGEAREIIESYHAGVCFEPESETEFCKKLDLLLTDENLYNECKEGCKKLSLDFDRNLLANKMLQIITQINSGK</sequence>
<dbReference type="Proteomes" id="UP000036166">
    <property type="component" value="Unassembled WGS sequence"/>
</dbReference>
<dbReference type="EMBL" id="LFJV01000210">
    <property type="protein sequence ID" value="KMM30568.1"/>
    <property type="molecule type" value="Genomic_DNA"/>
</dbReference>
<dbReference type="GO" id="GO:0016758">
    <property type="term" value="F:hexosyltransferase activity"/>
    <property type="evidence" value="ECO:0007669"/>
    <property type="project" value="TreeGrafter"/>
</dbReference>
<dbReference type="Gene3D" id="3.40.50.2000">
    <property type="entry name" value="Glycogen Phosphorylase B"/>
    <property type="match status" value="2"/>
</dbReference>
<dbReference type="SUPFAM" id="SSF53756">
    <property type="entry name" value="UDP-Glycosyltransferase/glycogen phosphorylase"/>
    <property type="match status" value="1"/>
</dbReference>
<dbReference type="CDD" id="cd03794">
    <property type="entry name" value="GT4_WbuB-like"/>
    <property type="match status" value="1"/>
</dbReference>
<organism evidence="3 4">
    <name type="scientific">Parabacteroides goldsteinii</name>
    <dbReference type="NCBI Taxonomy" id="328812"/>
    <lineage>
        <taxon>Bacteria</taxon>
        <taxon>Pseudomonadati</taxon>
        <taxon>Bacteroidota</taxon>
        <taxon>Bacteroidia</taxon>
        <taxon>Bacteroidales</taxon>
        <taxon>Tannerellaceae</taxon>
        <taxon>Parabacteroides</taxon>
    </lineage>
</organism>
<accession>A0A0J6CBS8</accession>
<proteinExistence type="predicted"/>
<protein>
    <submittedName>
        <fullName evidence="3">Glycosyl transferase</fullName>
    </submittedName>
</protein>
<evidence type="ECO:0000259" key="2">
    <source>
        <dbReference type="Pfam" id="PF13439"/>
    </source>
</evidence>
<dbReference type="PANTHER" id="PTHR45947:SF3">
    <property type="entry name" value="SULFOQUINOVOSYL TRANSFERASE SQD2"/>
    <property type="match status" value="1"/>
</dbReference>
<gene>
    <name evidence="3" type="ORF">ACM15_27275</name>
</gene>
<feature type="domain" description="Glycosyltransferase subfamily 4-like N-terminal" evidence="2">
    <location>
        <begin position="19"/>
        <end position="202"/>
    </location>
</feature>
<feature type="domain" description="Glycosyl transferase family 1" evidence="1">
    <location>
        <begin position="221"/>
        <end position="380"/>
    </location>
</feature>
<dbReference type="RefSeq" id="WP_007657242.1">
    <property type="nucleotide sequence ID" value="NZ_JBBNND010000099.1"/>
</dbReference>
<dbReference type="Pfam" id="PF13439">
    <property type="entry name" value="Glyco_transf_4"/>
    <property type="match status" value="1"/>
</dbReference>